<dbReference type="Pfam" id="PF07568">
    <property type="entry name" value="HisKA_2"/>
    <property type="match status" value="1"/>
</dbReference>
<evidence type="ECO:0000256" key="3">
    <source>
        <dbReference type="ARBA" id="ARBA00022553"/>
    </source>
</evidence>
<evidence type="ECO:0000259" key="10">
    <source>
        <dbReference type="PROSITE" id="PS50109"/>
    </source>
</evidence>
<evidence type="ECO:0000313" key="13">
    <source>
        <dbReference type="Proteomes" id="UP000590740"/>
    </source>
</evidence>
<dbReference type="PROSITE" id="PS50109">
    <property type="entry name" value="HIS_KIN"/>
    <property type="match status" value="1"/>
</dbReference>
<proteinExistence type="predicted"/>
<feature type="domain" description="Histidine kinase" evidence="10">
    <location>
        <begin position="787"/>
        <end position="982"/>
    </location>
</feature>
<evidence type="ECO:0000259" key="11">
    <source>
        <dbReference type="PROSITE" id="PS50112"/>
    </source>
</evidence>
<keyword evidence="5" id="KW-0547">Nucleotide-binding</keyword>
<dbReference type="InterPro" id="IPR013656">
    <property type="entry name" value="PAS_4"/>
</dbReference>
<evidence type="ECO:0000313" key="12">
    <source>
        <dbReference type="EMBL" id="MBB5032484.1"/>
    </source>
</evidence>
<dbReference type="InterPro" id="IPR004358">
    <property type="entry name" value="Sig_transdc_His_kin-like_C"/>
</dbReference>
<comment type="caution">
    <text evidence="12">The sequence shown here is derived from an EMBL/GenBank/DDBJ whole genome shotgun (WGS) entry which is preliminary data.</text>
</comment>
<keyword evidence="3" id="KW-0597">Phosphoprotein</keyword>
<dbReference type="CDD" id="cd00130">
    <property type="entry name" value="PAS"/>
    <property type="match status" value="2"/>
</dbReference>
<feature type="domain" description="PAS" evidence="11">
    <location>
        <begin position="500"/>
        <end position="570"/>
    </location>
</feature>
<protein>
    <recommendedName>
        <fullName evidence="2">histidine kinase</fullName>
        <ecNumber evidence="2">2.7.13.3</ecNumber>
    </recommendedName>
</protein>
<dbReference type="PROSITE" id="PS50112">
    <property type="entry name" value="PAS"/>
    <property type="match status" value="3"/>
</dbReference>
<evidence type="ECO:0000256" key="6">
    <source>
        <dbReference type="ARBA" id="ARBA00022777"/>
    </source>
</evidence>
<dbReference type="GO" id="GO:0005524">
    <property type="term" value="F:ATP binding"/>
    <property type="evidence" value="ECO:0007669"/>
    <property type="project" value="UniProtKB-KW"/>
</dbReference>
<keyword evidence="4" id="KW-0808">Transferase</keyword>
<keyword evidence="13" id="KW-1185">Reference proteome</keyword>
<name>A0A7W7YAF3_9BACT</name>
<comment type="catalytic activity">
    <reaction evidence="1">
        <text>ATP + protein L-histidine = ADP + protein N-phospho-L-histidine.</text>
        <dbReference type="EC" id="2.7.13.3"/>
    </reaction>
</comment>
<dbReference type="SMART" id="SM00091">
    <property type="entry name" value="PAS"/>
    <property type="match status" value="4"/>
</dbReference>
<dbReference type="PANTHER" id="PTHR43065">
    <property type="entry name" value="SENSOR HISTIDINE KINASE"/>
    <property type="match status" value="1"/>
</dbReference>
<dbReference type="GO" id="GO:0004673">
    <property type="term" value="F:protein histidine kinase activity"/>
    <property type="evidence" value="ECO:0007669"/>
    <property type="project" value="UniProtKB-EC"/>
</dbReference>
<dbReference type="SMART" id="SM00387">
    <property type="entry name" value="HATPase_c"/>
    <property type="match status" value="1"/>
</dbReference>
<evidence type="ECO:0000256" key="9">
    <source>
        <dbReference type="SAM" id="MobiDB-lite"/>
    </source>
</evidence>
<dbReference type="EC" id="2.7.13.3" evidence="2"/>
<organism evidence="12 13">
    <name type="scientific">Prosthecobacter vanneervenii</name>
    <dbReference type="NCBI Taxonomy" id="48466"/>
    <lineage>
        <taxon>Bacteria</taxon>
        <taxon>Pseudomonadati</taxon>
        <taxon>Verrucomicrobiota</taxon>
        <taxon>Verrucomicrobiia</taxon>
        <taxon>Verrucomicrobiales</taxon>
        <taxon>Verrucomicrobiaceae</taxon>
        <taxon>Prosthecobacter</taxon>
    </lineage>
</organism>
<dbReference type="InterPro" id="IPR035965">
    <property type="entry name" value="PAS-like_dom_sf"/>
</dbReference>
<evidence type="ECO:0000256" key="8">
    <source>
        <dbReference type="ARBA" id="ARBA00023012"/>
    </source>
</evidence>
<feature type="domain" description="PAS" evidence="11">
    <location>
        <begin position="646"/>
        <end position="686"/>
    </location>
</feature>
<dbReference type="InterPro" id="IPR003594">
    <property type="entry name" value="HATPase_dom"/>
</dbReference>
<dbReference type="SUPFAM" id="SSF55785">
    <property type="entry name" value="PYP-like sensor domain (PAS domain)"/>
    <property type="match status" value="4"/>
</dbReference>
<feature type="region of interest" description="Disordered" evidence="9">
    <location>
        <begin position="1"/>
        <end position="45"/>
    </location>
</feature>
<feature type="region of interest" description="Disordered" evidence="9">
    <location>
        <begin position="163"/>
        <end position="191"/>
    </location>
</feature>
<feature type="compositionally biased region" description="Basic and acidic residues" evidence="9">
    <location>
        <begin position="167"/>
        <end position="180"/>
    </location>
</feature>
<keyword evidence="6" id="KW-0418">Kinase</keyword>
<evidence type="ECO:0000256" key="2">
    <source>
        <dbReference type="ARBA" id="ARBA00012438"/>
    </source>
</evidence>
<feature type="compositionally biased region" description="Basic and acidic residues" evidence="9">
    <location>
        <begin position="20"/>
        <end position="30"/>
    </location>
</feature>
<reference evidence="12 13" key="1">
    <citation type="submission" date="2020-08" db="EMBL/GenBank/DDBJ databases">
        <title>Genomic Encyclopedia of Type Strains, Phase IV (KMG-IV): sequencing the most valuable type-strain genomes for metagenomic binning, comparative biology and taxonomic classification.</title>
        <authorList>
            <person name="Goeker M."/>
        </authorList>
    </citation>
    <scope>NUCLEOTIDE SEQUENCE [LARGE SCALE GENOMIC DNA]</scope>
    <source>
        <strain evidence="12 13">DSM 12252</strain>
    </source>
</reference>
<dbReference type="PANTHER" id="PTHR43065:SF23">
    <property type="entry name" value="SENSOR HISTIDINE KINASE PDTAS"/>
    <property type="match status" value="1"/>
</dbReference>
<dbReference type="InterPro" id="IPR011495">
    <property type="entry name" value="Sig_transdc_His_kin_sub2_dim/P"/>
</dbReference>
<sequence length="985" mass="108469">MSSSVLRNVIHPKAQAAPAEKTRDEFKDPPTTRSAGGGEPTKNESEDMELVLGVLVENAPVAMAMFDRSMRYMLANRQWISEFGLQQVQPLVGKSQYEIFPGLHPGWRQVYERALQGHIVRSEHDALSGPDGRHLVYRWEVRPWRKKRDASVGGLMVTCEKFSSRQRSAEDDSKLPSHIEDLEDTPPEAKAPDALDCAMPMLVLNEDGVILRANVAAAHLTLDKGIQEGSTCFWEIFGPGRDHGALRLQTLEVLTNVALSQEPTPGCIITRNDFSAEYGAPSRWLVSALASKGGENAPRQFMLMGLSPQTALEGGLLYSPPEPVIPAPVTPPPAFLAQPAPAPAVDDGALQRLETELSRARQELRTLSEAQQTFARREGRLRSYLESIPCGVFVLDERGTPVFQNERLAKLLGRPLDPEQNVESWLAHGCPTEEHRAQVVMAWRESVWRRQLTRTVSLATADGLLKELEFHPVSLPSGGLLVSIQDATEHTRHEEQLRSMEAKLRTLMQGSPVALVMTDKAGVIFEVNQHAEALLGQAKSELRRYPLDAWLDPESATARRDALRTLRISGRQSESISVQIKRPGGGFSRAMLHIAVVQDAQGEAHCTIHYLQELPEHGAAPVPSFPAAPPLTRPFHAPSQPISHILLTTDANGRVRSWTEHAQHVFGIEAAAAIGRPLHQFFRPSDATGFFTDLADQAAHPDNIVRRPFFGGNGKRGEVETTARVLEFGGIELSSHSSPAGDAPGAAQMQTAPAVHAATPVAYQVVAPSSQRWPVVNLEREKLLLTETHHRIKNHLQIISSLLNMQINGVSDQDARNALRSSQNRVRAIAALHQHLYQVALGRGDTFNDFARDLVAHLRECYEMKEEQIKVKLQLQEGSVEQEWLMPLALTLNEALSNCFEHAYPHGRKGQVSAVLNYKHGTGELVILDDGVGLPADFHPGEGSGLGLKILAVFAEQMRGQLYVRGNPDQGTEIKLRFPISSTEG</sequence>
<dbReference type="RefSeq" id="WP_184339417.1">
    <property type="nucleotide sequence ID" value="NZ_JACHIG010000004.1"/>
</dbReference>
<dbReference type="Proteomes" id="UP000590740">
    <property type="component" value="Unassembled WGS sequence"/>
</dbReference>
<dbReference type="Gene3D" id="3.30.450.20">
    <property type="entry name" value="PAS domain"/>
    <property type="match status" value="5"/>
</dbReference>
<dbReference type="Pfam" id="PF00989">
    <property type="entry name" value="PAS"/>
    <property type="match status" value="1"/>
</dbReference>
<evidence type="ECO:0000256" key="5">
    <source>
        <dbReference type="ARBA" id="ARBA00022741"/>
    </source>
</evidence>
<dbReference type="EMBL" id="JACHIG010000004">
    <property type="protein sequence ID" value="MBB5032484.1"/>
    <property type="molecule type" value="Genomic_DNA"/>
</dbReference>
<dbReference type="Gene3D" id="3.30.565.10">
    <property type="entry name" value="Histidine kinase-like ATPase, C-terminal domain"/>
    <property type="match status" value="1"/>
</dbReference>
<dbReference type="SUPFAM" id="SSF55874">
    <property type="entry name" value="ATPase domain of HSP90 chaperone/DNA topoisomerase II/histidine kinase"/>
    <property type="match status" value="1"/>
</dbReference>
<evidence type="ECO:0000256" key="1">
    <source>
        <dbReference type="ARBA" id="ARBA00000085"/>
    </source>
</evidence>
<evidence type="ECO:0000256" key="4">
    <source>
        <dbReference type="ARBA" id="ARBA00022679"/>
    </source>
</evidence>
<dbReference type="NCBIfam" id="TIGR00229">
    <property type="entry name" value="sensory_box"/>
    <property type="match status" value="2"/>
</dbReference>
<dbReference type="AlphaFoldDB" id="A0A7W7YAF3"/>
<evidence type="ECO:0000256" key="7">
    <source>
        <dbReference type="ARBA" id="ARBA00022840"/>
    </source>
</evidence>
<dbReference type="InterPro" id="IPR005467">
    <property type="entry name" value="His_kinase_dom"/>
</dbReference>
<dbReference type="InterPro" id="IPR036890">
    <property type="entry name" value="HATPase_C_sf"/>
</dbReference>
<dbReference type="GO" id="GO:0006355">
    <property type="term" value="P:regulation of DNA-templated transcription"/>
    <property type="evidence" value="ECO:0007669"/>
    <property type="project" value="InterPro"/>
</dbReference>
<dbReference type="Pfam" id="PF08448">
    <property type="entry name" value="PAS_4"/>
    <property type="match status" value="1"/>
</dbReference>
<dbReference type="GO" id="GO:0000160">
    <property type="term" value="P:phosphorelay signal transduction system"/>
    <property type="evidence" value="ECO:0007669"/>
    <property type="project" value="UniProtKB-KW"/>
</dbReference>
<dbReference type="InterPro" id="IPR000014">
    <property type="entry name" value="PAS"/>
</dbReference>
<keyword evidence="8" id="KW-0902">Two-component regulatory system</keyword>
<dbReference type="PRINTS" id="PR00344">
    <property type="entry name" value="BCTRLSENSOR"/>
</dbReference>
<feature type="domain" description="PAS" evidence="11">
    <location>
        <begin position="377"/>
        <end position="413"/>
    </location>
</feature>
<dbReference type="InterPro" id="IPR013767">
    <property type="entry name" value="PAS_fold"/>
</dbReference>
<gene>
    <name evidence="12" type="ORF">HNQ65_002066</name>
</gene>
<keyword evidence="7" id="KW-0067">ATP-binding</keyword>
<dbReference type="Pfam" id="PF02518">
    <property type="entry name" value="HATPase_c"/>
    <property type="match status" value="1"/>
</dbReference>
<accession>A0A7W7YAF3</accession>
<dbReference type="Pfam" id="PF13188">
    <property type="entry name" value="PAS_8"/>
    <property type="match status" value="1"/>
</dbReference>